<evidence type="ECO:0008006" key="2">
    <source>
        <dbReference type="Google" id="ProtNLM"/>
    </source>
</evidence>
<dbReference type="EMBL" id="MN577570">
    <property type="protein sequence ID" value="QGT49618.1"/>
    <property type="molecule type" value="Genomic_DNA"/>
</dbReference>
<dbReference type="GO" id="GO:0006355">
    <property type="term" value="P:regulation of DNA-templated transcription"/>
    <property type="evidence" value="ECO:0007669"/>
    <property type="project" value="InterPro"/>
</dbReference>
<protein>
    <recommendedName>
        <fullName evidence="2">CopG-like ribbon-helix-helix domain-containing protein</fullName>
    </recommendedName>
</protein>
<name>A0A650EKI5_9BACT</name>
<dbReference type="InterPro" id="IPR008651">
    <property type="entry name" value="Uncharacterised_HicB"/>
</dbReference>
<organism evidence="1">
    <name type="scientific">uncultured Candidatus Melainabacteria bacterium</name>
    <dbReference type="NCBI Taxonomy" id="2682970"/>
    <lineage>
        <taxon>Bacteria</taxon>
        <taxon>Bacillati</taxon>
        <taxon>Candidatus Melainabacteria</taxon>
        <taxon>environmental samples</taxon>
    </lineage>
</organism>
<dbReference type="AlphaFoldDB" id="A0A650EKI5"/>
<accession>A0A650EKI5</accession>
<sequence length="56" mass="6574">MFKVEKTEMINKTFRLPMDLIERLSVIAQNKGVSLNNLVKQCCEYALMHLDEDDEK</sequence>
<dbReference type="Pfam" id="PF05534">
    <property type="entry name" value="HicB"/>
    <property type="match status" value="1"/>
</dbReference>
<dbReference type="InterPro" id="IPR010985">
    <property type="entry name" value="Ribbon_hlx_hlx"/>
</dbReference>
<reference evidence="1" key="1">
    <citation type="journal article" date="2020" name="J. ISSAAS">
        <title>Lactobacilli and other gastrointestinal microbiota of Peromyscus leucopus, reservoir host for agents of Lyme disease and other zoonoses in North America.</title>
        <authorList>
            <person name="Milovic A."/>
            <person name="Bassam K."/>
            <person name="Shao H."/>
            <person name="Chatzistamou I."/>
            <person name="Tufts D.M."/>
            <person name="Diuk-Wasser M."/>
            <person name="Barbour A.G."/>
        </authorList>
    </citation>
    <scope>NUCLEOTIDE SEQUENCE</scope>
    <source>
        <strain evidence="1">LL20</strain>
    </source>
</reference>
<evidence type="ECO:0000313" key="1">
    <source>
        <dbReference type="EMBL" id="QGT49618.1"/>
    </source>
</evidence>
<dbReference type="SUPFAM" id="SSF47598">
    <property type="entry name" value="Ribbon-helix-helix"/>
    <property type="match status" value="1"/>
</dbReference>
<proteinExistence type="predicted"/>
<gene>
    <name evidence="1" type="ORF">Melaina855_0050</name>
</gene>